<dbReference type="PANTHER" id="PTHR33223:SF11">
    <property type="entry name" value="ELEMENT PROTEIN, PUTATIVE-RELATED"/>
    <property type="match status" value="1"/>
</dbReference>
<gene>
    <name evidence="2" type="ORF">CRG98_021039</name>
</gene>
<sequence length="126" mass="14172">MGSLGAKVLAMYFPPSKATKMGNDIMTFGQQEFESLGEEWERFKELLRRCPHHGLEKWMLLQSFYNGLLGLTRDLLASRGDQGDNVRVIHPDPDAVEAEVFGDRGALLDCEHVPHAQILGLQSQVY</sequence>
<feature type="domain" description="Retrotransposon gag" evidence="1">
    <location>
        <begin position="7"/>
        <end position="68"/>
    </location>
</feature>
<dbReference type="PANTHER" id="PTHR33223">
    <property type="entry name" value="CCHC-TYPE DOMAIN-CONTAINING PROTEIN"/>
    <property type="match status" value="1"/>
</dbReference>
<reference evidence="2 3" key="1">
    <citation type="submission" date="2017-11" db="EMBL/GenBank/DDBJ databases">
        <title>De-novo sequencing of pomegranate (Punica granatum L.) genome.</title>
        <authorList>
            <person name="Akparov Z."/>
            <person name="Amiraslanov A."/>
            <person name="Hajiyeva S."/>
            <person name="Abbasov M."/>
            <person name="Kaur K."/>
            <person name="Hamwieh A."/>
            <person name="Solovyev V."/>
            <person name="Salamov A."/>
            <person name="Braich B."/>
            <person name="Kosarev P."/>
            <person name="Mahmoud A."/>
            <person name="Hajiyev E."/>
            <person name="Babayeva S."/>
            <person name="Izzatullayeva V."/>
            <person name="Mammadov A."/>
            <person name="Mammadov A."/>
            <person name="Sharifova S."/>
            <person name="Ojaghi J."/>
            <person name="Eynullazada K."/>
            <person name="Bayramov B."/>
            <person name="Abdulazimova A."/>
            <person name="Shahmuradov I."/>
        </authorList>
    </citation>
    <scope>NUCLEOTIDE SEQUENCE [LARGE SCALE GENOMIC DNA]</scope>
    <source>
        <strain evidence="3">cv. AG2017</strain>
        <tissue evidence="2">Leaf</tissue>
    </source>
</reference>
<name>A0A2I0JSX6_PUNGR</name>
<protein>
    <recommendedName>
        <fullName evidence="1">Retrotransposon gag domain-containing protein</fullName>
    </recommendedName>
</protein>
<accession>A0A2I0JSX6</accession>
<dbReference type="Pfam" id="PF03732">
    <property type="entry name" value="Retrotrans_gag"/>
    <property type="match status" value="1"/>
</dbReference>
<dbReference type="STRING" id="22663.A0A2I0JSX6"/>
<dbReference type="Proteomes" id="UP000233551">
    <property type="component" value="Unassembled WGS sequence"/>
</dbReference>
<evidence type="ECO:0000313" key="3">
    <source>
        <dbReference type="Proteomes" id="UP000233551"/>
    </source>
</evidence>
<dbReference type="EMBL" id="PGOL01001357">
    <property type="protein sequence ID" value="PKI58576.1"/>
    <property type="molecule type" value="Genomic_DNA"/>
</dbReference>
<dbReference type="AlphaFoldDB" id="A0A2I0JSX6"/>
<proteinExistence type="predicted"/>
<dbReference type="InterPro" id="IPR005162">
    <property type="entry name" value="Retrotrans_gag_dom"/>
</dbReference>
<organism evidence="2 3">
    <name type="scientific">Punica granatum</name>
    <name type="common">Pomegranate</name>
    <dbReference type="NCBI Taxonomy" id="22663"/>
    <lineage>
        <taxon>Eukaryota</taxon>
        <taxon>Viridiplantae</taxon>
        <taxon>Streptophyta</taxon>
        <taxon>Embryophyta</taxon>
        <taxon>Tracheophyta</taxon>
        <taxon>Spermatophyta</taxon>
        <taxon>Magnoliopsida</taxon>
        <taxon>eudicotyledons</taxon>
        <taxon>Gunneridae</taxon>
        <taxon>Pentapetalae</taxon>
        <taxon>rosids</taxon>
        <taxon>malvids</taxon>
        <taxon>Myrtales</taxon>
        <taxon>Lythraceae</taxon>
        <taxon>Punica</taxon>
    </lineage>
</organism>
<evidence type="ECO:0000259" key="1">
    <source>
        <dbReference type="Pfam" id="PF03732"/>
    </source>
</evidence>
<comment type="caution">
    <text evidence="2">The sequence shown here is derived from an EMBL/GenBank/DDBJ whole genome shotgun (WGS) entry which is preliminary data.</text>
</comment>
<keyword evidence="3" id="KW-1185">Reference proteome</keyword>
<evidence type="ECO:0000313" key="2">
    <source>
        <dbReference type="EMBL" id="PKI58576.1"/>
    </source>
</evidence>